<dbReference type="PANTHER" id="PTHR37298:SF1">
    <property type="entry name" value="UPF0111 PROTEIN YKAA"/>
    <property type="match status" value="1"/>
</dbReference>
<reference evidence="2 5" key="3">
    <citation type="submission" date="2019-08" db="EMBL/GenBank/DDBJ databases">
        <title>In-depth cultivation of the pig gut microbiome towards novel bacterial diversity and tailored functional studies.</title>
        <authorList>
            <person name="Wylensek D."/>
            <person name="Hitch T.C.A."/>
            <person name="Clavel T."/>
        </authorList>
    </citation>
    <scope>NUCLEOTIDE SEQUENCE [LARGE SCALE GENOMIC DNA]</scope>
    <source>
        <strain evidence="2 5">WB01_CNA04</strain>
    </source>
</reference>
<reference evidence="3" key="1">
    <citation type="submission" date="2016-10" db="EMBL/GenBank/DDBJ databases">
        <authorList>
            <person name="de Groot N.N."/>
        </authorList>
    </citation>
    <scope>NUCLEOTIDE SEQUENCE [LARGE SCALE GENOMIC DNA]</scope>
    <source>
        <strain evidence="3">DSM 22619</strain>
    </source>
</reference>
<dbReference type="Proteomes" id="UP000198528">
    <property type="component" value="Unassembled WGS sequence"/>
</dbReference>
<dbReference type="InterPro" id="IPR018445">
    <property type="entry name" value="Put_Phosphate_transp_reg"/>
</dbReference>
<keyword evidence="4" id="KW-1185">Reference proteome</keyword>
<reference evidence="4" key="2">
    <citation type="submission" date="2016-10" db="EMBL/GenBank/DDBJ databases">
        <authorList>
            <person name="Varghese N."/>
            <person name="Submissions S."/>
        </authorList>
    </citation>
    <scope>NUCLEOTIDE SEQUENCE [LARGE SCALE GENOMIC DNA]</scope>
    <source>
        <strain evidence="4">DSM 22619</strain>
    </source>
</reference>
<name>A0A1G6HRN5_9ACTN</name>
<dbReference type="Pfam" id="PF01865">
    <property type="entry name" value="PhoU_div"/>
    <property type="match status" value="1"/>
</dbReference>
<evidence type="ECO:0000313" key="5">
    <source>
        <dbReference type="Proteomes" id="UP000434342"/>
    </source>
</evidence>
<evidence type="ECO:0000256" key="1">
    <source>
        <dbReference type="ARBA" id="ARBA00008591"/>
    </source>
</evidence>
<evidence type="ECO:0000313" key="4">
    <source>
        <dbReference type="Proteomes" id="UP000198528"/>
    </source>
</evidence>
<accession>A0A1G6HRN5</accession>
<dbReference type="InterPro" id="IPR038078">
    <property type="entry name" value="PhoU-like_sf"/>
</dbReference>
<evidence type="ECO:0000313" key="3">
    <source>
        <dbReference type="EMBL" id="SDB96890.1"/>
    </source>
</evidence>
<protein>
    <submittedName>
        <fullName evidence="2">DUF47 family protein</fullName>
    </submittedName>
</protein>
<organism evidence="3 4">
    <name type="scientific">Parafannyhessea umbonata</name>
    <dbReference type="NCBI Taxonomy" id="604330"/>
    <lineage>
        <taxon>Bacteria</taxon>
        <taxon>Bacillati</taxon>
        <taxon>Actinomycetota</taxon>
        <taxon>Coriobacteriia</taxon>
        <taxon>Coriobacteriales</taxon>
        <taxon>Atopobiaceae</taxon>
        <taxon>Parafannyhessea</taxon>
    </lineage>
</organism>
<proteinExistence type="inferred from homology"/>
<dbReference type="PANTHER" id="PTHR37298">
    <property type="entry name" value="UPF0111 PROTEIN YKAA"/>
    <property type="match status" value="1"/>
</dbReference>
<dbReference type="STRING" id="604330.SAMN04489857_0539"/>
<dbReference type="Proteomes" id="UP000434342">
    <property type="component" value="Unassembled WGS sequence"/>
</dbReference>
<evidence type="ECO:0000313" key="2">
    <source>
        <dbReference type="EMBL" id="MST59907.1"/>
    </source>
</evidence>
<dbReference type="AlphaFoldDB" id="A0A1G6HRN5"/>
<gene>
    <name evidence="2" type="ORF">FYJ69_03110</name>
    <name evidence="3" type="ORF">SAMN04487824_101101</name>
</gene>
<comment type="similarity">
    <text evidence="1">Belongs to the UPF0111 family.</text>
</comment>
<dbReference type="Gene3D" id="1.20.58.220">
    <property type="entry name" value="Phosphate transport system protein phou homolog 2, domain 2"/>
    <property type="match status" value="1"/>
</dbReference>
<sequence>MSRVSRKEDAFFLMFQEFSKMTSEASELFLEIVENYDKLSYRIPEIKEFETRGDEMVNKIITTLNSSFITPFDREDISALALKMDDIVDGLENVSARFKLYDIDEMRPEAIEMAKLILEATLDLDHAFAKFPDFKKDESLLKETKAANDAEDRGDVVYRDGLAAIFRSDLHTVDILKWKSLLDKMENTLDACKNVANEIQNVIVKNG</sequence>
<dbReference type="InterPro" id="IPR052912">
    <property type="entry name" value="UPF0111_domain"/>
</dbReference>
<dbReference type="RefSeq" id="WP_090844275.1">
    <property type="nucleotide sequence ID" value="NZ_DBFONV010000021.1"/>
</dbReference>
<dbReference type="EMBL" id="FMZL01000001">
    <property type="protein sequence ID" value="SDB96890.1"/>
    <property type="molecule type" value="Genomic_DNA"/>
</dbReference>
<dbReference type="EMBL" id="VUND01000001">
    <property type="protein sequence ID" value="MST59907.1"/>
    <property type="molecule type" value="Genomic_DNA"/>
</dbReference>